<gene>
    <name evidence="2" type="ORF">KK1_009793</name>
</gene>
<reference evidence="2 3" key="1">
    <citation type="journal article" date="2012" name="Nat. Biotechnol.">
        <title>Draft genome sequence of pigeonpea (Cajanus cajan), an orphan legume crop of resource-poor farmers.</title>
        <authorList>
            <person name="Varshney R.K."/>
            <person name="Chen W."/>
            <person name="Li Y."/>
            <person name="Bharti A.K."/>
            <person name="Saxena R.K."/>
            <person name="Schlueter J.A."/>
            <person name="Donoghue M.T."/>
            <person name="Azam S."/>
            <person name="Fan G."/>
            <person name="Whaley A.M."/>
            <person name="Farmer A.D."/>
            <person name="Sheridan J."/>
            <person name="Iwata A."/>
            <person name="Tuteja R."/>
            <person name="Penmetsa R.V."/>
            <person name="Wu W."/>
            <person name="Upadhyaya H.D."/>
            <person name="Yang S.P."/>
            <person name="Shah T."/>
            <person name="Saxena K.B."/>
            <person name="Michael T."/>
            <person name="McCombie W.R."/>
            <person name="Yang B."/>
            <person name="Zhang G."/>
            <person name="Yang H."/>
            <person name="Wang J."/>
            <person name="Spillane C."/>
            <person name="Cook D.R."/>
            <person name="May G.D."/>
            <person name="Xu X."/>
            <person name="Jackson S.A."/>
        </authorList>
    </citation>
    <scope>NUCLEOTIDE SEQUENCE [LARGE SCALE GENOMIC DNA]</scope>
    <source>
        <strain evidence="3">cv. Asha</strain>
    </source>
</reference>
<protein>
    <submittedName>
        <fullName evidence="2">Uncharacterized protein</fullName>
    </submittedName>
</protein>
<name>A0A151TU39_CAJCA</name>
<evidence type="ECO:0000313" key="3">
    <source>
        <dbReference type="Proteomes" id="UP000075243"/>
    </source>
</evidence>
<keyword evidence="1" id="KW-0812">Transmembrane</keyword>
<keyword evidence="3" id="KW-1185">Reference proteome</keyword>
<evidence type="ECO:0000256" key="1">
    <source>
        <dbReference type="SAM" id="Phobius"/>
    </source>
</evidence>
<evidence type="ECO:0000313" key="2">
    <source>
        <dbReference type="EMBL" id="KYP70573.1"/>
    </source>
</evidence>
<dbReference type="Proteomes" id="UP000075243">
    <property type="component" value="Chromosome 3"/>
</dbReference>
<proteinExistence type="predicted"/>
<dbReference type="OMA" id="CQYYYLL"/>
<dbReference type="EMBL" id="CM003605">
    <property type="protein sequence ID" value="KYP70573.1"/>
    <property type="molecule type" value="Genomic_DNA"/>
</dbReference>
<dbReference type="AlphaFoldDB" id="A0A151TU39"/>
<dbReference type="Gramene" id="C.cajan_09525.t">
    <property type="protein sequence ID" value="C.cajan_09525.t.cds1"/>
    <property type="gene ID" value="C.cajan_09525"/>
</dbReference>
<keyword evidence="1" id="KW-0472">Membrane</keyword>
<sequence length="83" mass="9478">MATLIGSQYYCLLFLLWFVSSVTFFMESLGHVKFLHVKIFLLGNRSMSSSLARCWSQLFTPIIHLGLYSDLPTTQMLALAFHS</sequence>
<feature type="transmembrane region" description="Helical" evidence="1">
    <location>
        <begin position="6"/>
        <end position="26"/>
    </location>
</feature>
<organism evidence="2 3">
    <name type="scientific">Cajanus cajan</name>
    <name type="common">Pigeon pea</name>
    <name type="synonym">Cajanus indicus</name>
    <dbReference type="NCBI Taxonomy" id="3821"/>
    <lineage>
        <taxon>Eukaryota</taxon>
        <taxon>Viridiplantae</taxon>
        <taxon>Streptophyta</taxon>
        <taxon>Embryophyta</taxon>
        <taxon>Tracheophyta</taxon>
        <taxon>Spermatophyta</taxon>
        <taxon>Magnoliopsida</taxon>
        <taxon>eudicotyledons</taxon>
        <taxon>Gunneridae</taxon>
        <taxon>Pentapetalae</taxon>
        <taxon>rosids</taxon>
        <taxon>fabids</taxon>
        <taxon>Fabales</taxon>
        <taxon>Fabaceae</taxon>
        <taxon>Papilionoideae</taxon>
        <taxon>50 kb inversion clade</taxon>
        <taxon>NPAAA clade</taxon>
        <taxon>indigoferoid/millettioid clade</taxon>
        <taxon>Phaseoleae</taxon>
        <taxon>Cajanus</taxon>
    </lineage>
</organism>
<accession>A0A151TU39</accession>
<keyword evidence="1" id="KW-1133">Transmembrane helix</keyword>